<name>A0A4R6RS40_LABRH</name>
<evidence type="ECO:0000313" key="4">
    <source>
        <dbReference type="Proteomes" id="UP000295444"/>
    </source>
</evidence>
<keyword evidence="2" id="KW-0560">Oxidoreductase</keyword>
<protein>
    <recommendedName>
        <fullName evidence="5">Pyridine nucleotide-disulfide oxidoreductase</fullName>
    </recommendedName>
</protein>
<evidence type="ECO:0008006" key="5">
    <source>
        <dbReference type="Google" id="ProtNLM"/>
    </source>
</evidence>
<proteinExistence type="predicted"/>
<accession>A0A4R6RS40</accession>
<keyword evidence="1" id="KW-0285">Flavoprotein</keyword>
<reference evidence="3 4" key="1">
    <citation type="submission" date="2019-03" db="EMBL/GenBank/DDBJ databases">
        <title>Genomic Encyclopedia of Type Strains, Phase IV (KMG-IV): sequencing the most valuable type-strain genomes for metagenomic binning, comparative biology and taxonomic classification.</title>
        <authorList>
            <person name="Goeker M."/>
        </authorList>
    </citation>
    <scope>NUCLEOTIDE SEQUENCE [LARGE SCALE GENOMIC DNA]</scope>
    <source>
        <strain evidence="3 4">DSM 45361</strain>
    </source>
</reference>
<comment type="caution">
    <text evidence="3">The sequence shown here is derived from an EMBL/GenBank/DDBJ whole genome shotgun (WGS) entry which is preliminary data.</text>
</comment>
<organism evidence="3 4">
    <name type="scientific">Labedaea rhizosphaerae</name>
    <dbReference type="NCBI Taxonomy" id="598644"/>
    <lineage>
        <taxon>Bacteria</taxon>
        <taxon>Bacillati</taxon>
        <taxon>Actinomycetota</taxon>
        <taxon>Actinomycetes</taxon>
        <taxon>Pseudonocardiales</taxon>
        <taxon>Pseudonocardiaceae</taxon>
        <taxon>Labedaea</taxon>
    </lineage>
</organism>
<dbReference type="OrthoDB" id="109585at2"/>
<dbReference type="PANTHER" id="PTHR48105">
    <property type="entry name" value="THIOREDOXIN REDUCTASE 1-RELATED-RELATED"/>
    <property type="match status" value="1"/>
</dbReference>
<sequence>MRGPSLAGRMSRYLVGEIEATPNIDTHLNTEVAAVSGSSHLEQILLRDNRTDAAETVTASSMFSFSGAPPHTEWLAGAVRRDANGYLLTGSALTGLLDERWDLLREPMLLETSAPGVFAAGDARADSVKRIASAVGEGALAMALIHQHAASV</sequence>
<dbReference type="InterPro" id="IPR036188">
    <property type="entry name" value="FAD/NAD-bd_sf"/>
</dbReference>
<dbReference type="InterPro" id="IPR050097">
    <property type="entry name" value="Ferredoxin-NADP_redctase_2"/>
</dbReference>
<dbReference type="Proteomes" id="UP000295444">
    <property type="component" value="Unassembled WGS sequence"/>
</dbReference>
<dbReference type="RefSeq" id="WP_133854314.1">
    <property type="nucleotide sequence ID" value="NZ_SNXZ01000012.1"/>
</dbReference>
<dbReference type="GO" id="GO:0016491">
    <property type="term" value="F:oxidoreductase activity"/>
    <property type="evidence" value="ECO:0007669"/>
    <property type="project" value="UniProtKB-KW"/>
</dbReference>
<evidence type="ECO:0000256" key="1">
    <source>
        <dbReference type="ARBA" id="ARBA00022630"/>
    </source>
</evidence>
<keyword evidence="4" id="KW-1185">Reference proteome</keyword>
<dbReference type="Gene3D" id="3.50.50.60">
    <property type="entry name" value="FAD/NAD(P)-binding domain"/>
    <property type="match status" value="2"/>
</dbReference>
<evidence type="ECO:0000313" key="3">
    <source>
        <dbReference type="EMBL" id="TDP89610.1"/>
    </source>
</evidence>
<evidence type="ECO:0000256" key="2">
    <source>
        <dbReference type="ARBA" id="ARBA00023002"/>
    </source>
</evidence>
<dbReference type="EMBL" id="SNXZ01000012">
    <property type="protein sequence ID" value="TDP89610.1"/>
    <property type="molecule type" value="Genomic_DNA"/>
</dbReference>
<dbReference type="AlphaFoldDB" id="A0A4R6RS40"/>
<dbReference type="SUPFAM" id="SSF51905">
    <property type="entry name" value="FAD/NAD(P)-binding domain"/>
    <property type="match status" value="1"/>
</dbReference>
<gene>
    <name evidence="3" type="ORF">EV186_11210</name>
</gene>